<feature type="domain" description="Spondin" evidence="10">
    <location>
        <begin position="1"/>
        <end position="119"/>
    </location>
</feature>
<dbReference type="InterPro" id="IPR044004">
    <property type="entry name" value="TSP1_spondin_dom"/>
</dbReference>
<dbReference type="GO" id="GO:0005886">
    <property type="term" value="C:plasma membrane"/>
    <property type="evidence" value="ECO:0007669"/>
    <property type="project" value="TreeGrafter"/>
</dbReference>
<dbReference type="PROSITE" id="PS50092">
    <property type="entry name" value="TSP1"/>
    <property type="match status" value="1"/>
</dbReference>
<dbReference type="InterPro" id="IPR036383">
    <property type="entry name" value="TSP1_rpt_sf"/>
</dbReference>
<dbReference type="Pfam" id="PF06468">
    <property type="entry name" value="Spond_N"/>
    <property type="match status" value="1"/>
</dbReference>
<feature type="compositionally biased region" description="Polar residues" evidence="9">
    <location>
        <begin position="1"/>
        <end position="13"/>
    </location>
</feature>
<gene>
    <name evidence="11" type="ORF">g.449</name>
</gene>
<feature type="region of interest" description="Disordered" evidence="9">
    <location>
        <begin position="1"/>
        <end position="26"/>
    </location>
</feature>
<keyword evidence="3" id="KW-0272">Extracellular matrix</keyword>
<evidence type="ECO:0000256" key="8">
    <source>
        <dbReference type="ARBA" id="ARBA00023180"/>
    </source>
</evidence>
<dbReference type="PANTHER" id="PTHR11311:SF15">
    <property type="entry name" value="SPONDIN-2"/>
    <property type="match status" value="1"/>
</dbReference>
<dbReference type="InterPro" id="IPR009465">
    <property type="entry name" value="Spondin_N"/>
</dbReference>
<evidence type="ECO:0000256" key="7">
    <source>
        <dbReference type="ARBA" id="ARBA00023157"/>
    </source>
</evidence>
<sequence>FAETGQSDIQRNGQGKGIFDEFNGPPISTGAGKSEVDFFADGNHAKVSIAVRIVPSPDWFVGIDSLDLCIGGIWITSKTVKVEPLDAGTDNGFTFTSPNWSSEPPHKIEHITSSFPKHPASSFYYPDLKELPTIAMFHFKKSKVYQILKNPTESENEQDIMKNMISNVSMPTSRKNHFHVKKITSRRKESRYQPISCKVSEWNPWTECDDCIIGESQRSRRVLKSAKRSGSSCPHLSESRQCRDVVGCNKKYFKWK</sequence>
<dbReference type="EMBL" id="GEDC01009500">
    <property type="protein sequence ID" value="JAS27798.1"/>
    <property type="molecule type" value="Transcribed_RNA"/>
</dbReference>
<dbReference type="InterPro" id="IPR000884">
    <property type="entry name" value="TSP1_rpt"/>
</dbReference>
<dbReference type="PANTHER" id="PTHR11311">
    <property type="entry name" value="SPONDIN"/>
    <property type="match status" value="1"/>
</dbReference>
<protein>
    <recommendedName>
        <fullName evidence="10">Spondin domain-containing protein</fullName>
    </recommendedName>
</protein>
<dbReference type="GO" id="GO:0030036">
    <property type="term" value="P:actin cytoskeleton organization"/>
    <property type="evidence" value="ECO:0007669"/>
    <property type="project" value="TreeGrafter"/>
</dbReference>
<proteinExistence type="predicted"/>
<dbReference type="Gene3D" id="2.20.100.10">
    <property type="entry name" value="Thrombospondin type-1 (TSP1) repeat"/>
    <property type="match status" value="1"/>
</dbReference>
<dbReference type="GO" id="GO:0007155">
    <property type="term" value="P:cell adhesion"/>
    <property type="evidence" value="ECO:0007669"/>
    <property type="project" value="UniProtKB-KW"/>
</dbReference>
<evidence type="ECO:0000256" key="6">
    <source>
        <dbReference type="ARBA" id="ARBA00022889"/>
    </source>
</evidence>
<comment type="subcellular location">
    <subcellularLocation>
        <location evidence="1">Secreted</location>
        <location evidence="1">Extracellular space</location>
        <location evidence="1">Extracellular matrix</location>
    </subcellularLocation>
</comment>
<keyword evidence="8" id="KW-0325">Glycoprotein</keyword>
<keyword evidence="5" id="KW-0732">Signal</keyword>
<keyword evidence="6" id="KW-0130">Cell adhesion</keyword>
<evidence type="ECO:0000256" key="2">
    <source>
        <dbReference type="ARBA" id="ARBA00022525"/>
    </source>
</evidence>
<dbReference type="GO" id="GO:0046872">
    <property type="term" value="F:metal ion binding"/>
    <property type="evidence" value="ECO:0007669"/>
    <property type="project" value="UniProtKB-KW"/>
</dbReference>
<evidence type="ECO:0000256" key="4">
    <source>
        <dbReference type="ARBA" id="ARBA00022723"/>
    </source>
</evidence>
<reference evidence="11" key="1">
    <citation type="submission" date="2015-12" db="EMBL/GenBank/DDBJ databases">
        <title>De novo transcriptome assembly of four potential Pierce s Disease insect vectors from Arizona vineyards.</title>
        <authorList>
            <person name="Tassone E.E."/>
        </authorList>
    </citation>
    <scope>NUCLEOTIDE SEQUENCE</scope>
</reference>
<dbReference type="Pfam" id="PF19028">
    <property type="entry name" value="TSP1_spondin"/>
    <property type="match status" value="1"/>
</dbReference>
<dbReference type="InterPro" id="IPR051418">
    <property type="entry name" value="Spondin/Thrombospondin_T1"/>
</dbReference>
<dbReference type="SUPFAM" id="SSF82895">
    <property type="entry name" value="TSP-1 type 1 repeat"/>
    <property type="match status" value="1"/>
</dbReference>
<dbReference type="AlphaFoldDB" id="A0A1B6DQ48"/>
<dbReference type="SMART" id="SM00209">
    <property type="entry name" value="TSP1"/>
    <property type="match status" value="1"/>
</dbReference>
<evidence type="ECO:0000313" key="11">
    <source>
        <dbReference type="EMBL" id="JAS27798.1"/>
    </source>
</evidence>
<dbReference type="PROSITE" id="PS51020">
    <property type="entry name" value="SPONDIN"/>
    <property type="match status" value="1"/>
</dbReference>
<dbReference type="Gene3D" id="2.60.40.2130">
    <property type="entry name" value="F-spondin domain"/>
    <property type="match status" value="1"/>
</dbReference>
<dbReference type="NCBIfam" id="NF038123">
    <property type="entry name" value="NF038123_dom"/>
    <property type="match status" value="1"/>
</dbReference>
<organism evidence="11">
    <name type="scientific">Clastoptera arizonana</name>
    <name type="common">Arizona spittle bug</name>
    <dbReference type="NCBI Taxonomy" id="38151"/>
    <lineage>
        <taxon>Eukaryota</taxon>
        <taxon>Metazoa</taxon>
        <taxon>Ecdysozoa</taxon>
        <taxon>Arthropoda</taxon>
        <taxon>Hexapoda</taxon>
        <taxon>Insecta</taxon>
        <taxon>Pterygota</taxon>
        <taxon>Neoptera</taxon>
        <taxon>Paraneoptera</taxon>
        <taxon>Hemiptera</taxon>
        <taxon>Auchenorrhyncha</taxon>
        <taxon>Cercopoidea</taxon>
        <taxon>Clastopteridae</taxon>
        <taxon>Clastoptera</taxon>
    </lineage>
</organism>
<evidence type="ECO:0000256" key="5">
    <source>
        <dbReference type="ARBA" id="ARBA00022729"/>
    </source>
</evidence>
<feature type="non-terminal residue" evidence="11">
    <location>
        <position position="1"/>
    </location>
</feature>
<evidence type="ECO:0000256" key="3">
    <source>
        <dbReference type="ARBA" id="ARBA00022530"/>
    </source>
</evidence>
<evidence type="ECO:0000256" key="1">
    <source>
        <dbReference type="ARBA" id="ARBA00004498"/>
    </source>
</evidence>
<keyword evidence="7" id="KW-1015">Disulfide bond</keyword>
<keyword evidence="2" id="KW-0964">Secreted</keyword>
<keyword evidence="4" id="KW-0479">Metal-binding</keyword>
<name>A0A1B6DQ48_9HEMI</name>
<accession>A0A1B6DQ48</accession>
<evidence type="ECO:0000256" key="9">
    <source>
        <dbReference type="SAM" id="MobiDB-lite"/>
    </source>
</evidence>
<dbReference type="InterPro" id="IPR038678">
    <property type="entry name" value="Spondin_N_sf"/>
</dbReference>
<evidence type="ECO:0000259" key="10">
    <source>
        <dbReference type="PROSITE" id="PS51020"/>
    </source>
</evidence>